<dbReference type="PATRIC" id="fig|272844.11.peg.1661"/>
<evidence type="ECO:0000313" key="2">
    <source>
        <dbReference type="EMBL" id="CCE71016.1"/>
    </source>
</evidence>
<sequence>MKLLPTVAYLRVQRQVYIGYSMALAGWIGEHLLNELSLPKPKFIRRALRKLGFSFSSEEGEDNFTMFYTKGNTGLTASWDVENDKLFLQIFPLRGRLSKGITVRAEYIEFYDQFVVSIEPAQKLPPKIRSIGINPLILEDNIPLSIPYWGILYEDWEEDLKLLVMLDEIFDKLYREEYRCPICFSPLREENGVLICDNCGFKFTPENRFEKVIEEIESEELSSP</sequence>
<accession>Q9UYE6</accession>
<evidence type="ECO:0000313" key="1">
    <source>
        <dbReference type="EMBL" id="CAB50466.1"/>
    </source>
</evidence>
<gene>
    <name evidence="1" type="ordered locus">PAB1030</name>
</gene>
<proteinExistence type="predicted"/>
<evidence type="ECO:0000313" key="4">
    <source>
        <dbReference type="Proteomes" id="UP000009139"/>
    </source>
</evidence>
<protein>
    <submittedName>
        <fullName evidence="1">Uncharacterized protein</fullName>
    </submittedName>
</protein>
<name>Q9UYE6_PYRAB</name>
<reference evidence="1" key="1">
    <citation type="submission" date="1999-07" db="EMBL/GenBank/DDBJ databases">
        <authorList>
            <person name="Genoscope"/>
        </authorList>
    </citation>
    <scope>NUCLEOTIDE SEQUENCE</scope>
    <source>
        <strain evidence="1">Orsay</strain>
    </source>
</reference>
<dbReference type="Proteomes" id="UP000009139">
    <property type="component" value="Chromosome"/>
</dbReference>
<dbReference type="HOGENOM" id="CLU_1346456_0_0_2"/>
<dbReference type="PIR" id="D75003">
    <property type="entry name" value="D75003"/>
</dbReference>
<evidence type="ECO:0000313" key="3">
    <source>
        <dbReference type="Proteomes" id="UP000000810"/>
    </source>
</evidence>
<keyword evidence="3" id="KW-1185">Reference proteome</keyword>
<dbReference type="EMBL" id="HE613800">
    <property type="protein sequence ID" value="CCE71016.1"/>
    <property type="molecule type" value="Genomic_DNA"/>
</dbReference>
<dbReference type="KEGG" id="pab:PAB1030"/>
<dbReference type="EMBL" id="AJ248288">
    <property type="protein sequence ID" value="CAB50466.1"/>
    <property type="molecule type" value="Genomic_DNA"/>
</dbReference>
<dbReference type="RefSeq" id="WP_010868679.1">
    <property type="nucleotide sequence ID" value="NC_000868.1"/>
</dbReference>
<reference evidence="1" key="2">
    <citation type="journal article" date="2000" name="J. Mol. Biol.">
        <title>Archaeal homologs of eukaryotic methylation guide small nucleolar RNAs: lessons from the Pyrococcus genomes.</title>
        <authorList>
            <person name="Gaspin C."/>
            <person name="Cavaille J."/>
            <person name="Erauso G."/>
        </authorList>
    </citation>
    <scope>NUCLEOTIDE SEQUENCE</scope>
    <source>
        <strain evidence="1">Orsay</strain>
    </source>
</reference>
<dbReference type="STRING" id="272844.PAB1030"/>
<reference evidence="1" key="3">
    <citation type="journal article" date="2001" name="Genome Res.">
        <title>Genome evolution at the genus level: comparison of three complete genomes of hyperthermophilic archaea.</title>
        <authorList>
            <person name="Lecompte O."/>
            <person name="Ripp R."/>
            <person name="Puzos-Barbe V."/>
            <person name="Duprat S."/>
            <person name="Heilig R."/>
            <person name="Dietrich J."/>
            <person name="Thierry J.C."/>
            <person name="Poch O."/>
        </authorList>
    </citation>
    <scope>NUCLEOTIDE SEQUENCE</scope>
    <source>
        <strain evidence="1">Orsay</strain>
    </source>
</reference>
<reference evidence="1 3" key="4">
    <citation type="journal article" date="2003" name="Mol. Microbiol.">
        <title>An integrated analysis of the genome of the hyperthermophilic archaeon Pyrococcus abyssi.</title>
        <authorList>
            <person name="Cohen G."/>
            <person name="Barbe V."/>
            <person name="Flament D."/>
            <person name="Galperin M."/>
            <person name="Heilig R."/>
            <person name="Ripp R."/>
            <person name="Lecompte O."/>
            <person name="Prieur D."/>
            <person name="Poch O."/>
            <person name="Quellerou J."/>
            <person name="Thierry J.C."/>
            <person name="Van der Oost J."/>
            <person name="Weissenbach J."/>
            <person name="Zivanovic Y."/>
            <person name="Forterre P."/>
        </authorList>
    </citation>
    <scope>NUCLEOTIDE SEQUENCE [LARGE SCALE GENOMIC DNA]</scope>
    <source>
        <strain evidence="3">GE5 / Orsay</strain>
        <strain evidence="1">Orsay</strain>
    </source>
</reference>
<dbReference type="Proteomes" id="UP000000810">
    <property type="component" value="Chromosome"/>
</dbReference>
<dbReference type="AlphaFoldDB" id="Q9UYE6"/>
<organism evidence="1 3">
    <name type="scientific">Pyrococcus abyssi (strain GE5 / Orsay)</name>
    <dbReference type="NCBI Taxonomy" id="272844"/>
    <lineage>
        <taxon>Archaea</taxon>
        <taxon>Methanobacteriati</taxon>
        <taxon>Methanobacteriota</taxon>
        <taxon>Thermococci</taxon>
        <taxon>Thermococcales</taxon>
        <taxon>Thermococcaceae</taxon>
        <taxon>Pyrococcus</taxon>
    </lineage>
</organism>
<dbReference type="eggNOG" id="arCOG03786">
    <property type="taxonomic scope" value="Archaea"/>
</dbReference>
<dbReference type="OrthoDB" id="85492at2157"/>
<reference evidence="2 4" key="5">
    <citation type="journal article" date="2012" name="Curr. Microbiol.">
        <title>Re-annotation of two hyperthermophilic archaea Pyrococcus abyssi GE5 and Pyrococcus furiosus DSM 3638.</title>
        <authorList>
            <person name="Gao J."/>
            <person name="Wang J."/>
        </authorList>
    </citation>
    <scope>GENOME REANNOTATION</scope>
    <source>
        <strain evidence="2">GE5</strain>
        <strain evidence="4">GE5 / Orsay</strain>
    </source>
</reference>